<comment type="catalytic activity">
    <reaction evidence="11">
        <text>L-threonyl-[protein] + ATP = O-phospho-L-threonyl-[protein] + ADP + H(+)</text>
        <dbReference type="Rhea" id="RHEA:46608"/>
        <dbReference type="Rhea" id="RHEA-COMP:11060"/>
        <dbReference type="Rhea" id="RHEA-COMP:11605"/>
        <dbReference type="ChEBI" id="CHEBI:15378"/>
        <dbReference type="ChEBI" id="CHEBI:30013"/>
        <dbReference type="ChEBI" id="CHEBI:30616"/>
        <dbReference type="ChEBI" id="CHEBI:61977"/>
        <dbReference type="ChEBI" id="CHEBI:456216"/>
        <dbReference type="EC" id="2.7.11.1"/>
    </reaction>
</comment>
<reference evidence="16" key="1">
    <citation type="journal article" date="2009" name="Rice">
        <title>De Novo Next Generation Sequencing of Plant Genomes.</title>
        <authorList>
            <person name="Rounsley S."/>
            <person name="Marri P.R."/>
            <person name="Yu Y."/>
            <person name="He R."/>
            <person name="Sisneros N."/>
            <person name="Goicoechea J.L."/>
            <person name="Lee S.J."/>
            <person name="Angelova A."/>
            <person name="Kudrna D."/>
            <person name="Luo M."/>
            <person name="Affourtit J."/>
            <person name="Desany B."/>
            <person name="Knight J."/>
            <person name="Niazi F."/>
            <person name="Egholm M."/>
            <person name="Wing R.A."/>
        </authorList>
    </citation>
    <scope>NUCLEOTIDE SEQUENCE [LARGE SCALE GENOMIC DNA]</scope>
    <source>
        <strain evidence="16">cv. IRGC 105608</strain>
    </source>
</reference>
<accession>A0A0D3G7D6</accession>
<protein>
    <recommendedName>
        <fullName evidence="2">non-specific serine/threonine protein kinase</fullName>
        <ecNumber evidence="2">2.7.11.1</ecNumber>
    </recommendedName>
</protein>
<dbReference type="PANTHER" id="PTHR48059:SF12">
    <property type="entry name" value="POLYGALACTURONASE INHIBITOR 1-LIKE"/>
    <property type="match status" value="1"/>
</dbReference>
<name>A0A0D3G7D6_9ORYZ</name>
<dbReference type="InterPro" id="IPR032675">
    <property type="entry name" value="LRR_dom_sf"/>
</dbReference>
<evidence type="ECO:0000256" key="10">
    <source>
        <dbReference type="ARBA" id="ARBA00038043"/>
    </source>
</evidence>
<evidence type="ECO:0000256" key="2">
    <source>
        <dbReference type="ARBA" id="ARBA00012513"/>
    </source>
</evidence>
<evidence type="ECO:0000256" key="7">
    <source>
        <dbReference type="ARBA" id="ARBA00022737"/>
    </source>
</evidence>
<keyword evidence="9" id="KW-0325">Glycoprotein</keyword>
<evidence type="ECO:0000259" key="15">
    <source>
        <dbReference type="Pfam" id="PF08263"/>
    </source>
</evidence>
<dbReference type="Proteomes" id="UP000026960">
    <property type="component" value="Chromosome 5"/>
</dbReference>
<feature type="transmembrane region" description="Helical" evidence="13">
    <location>
        <begin position="226"/>
        <end position="247"/>
    </location>
</feature>
<dbReference type="Pfam" id="PF00560">
    <property type="entry name" value="LRR_1"/>
    <property type="match status" value="3"/>
</dbReference>
<feature type="domain" description="Leucine-rich repeat-containing N-terminal plant-type" evidence="15">
    <location>
        <begin position="29"/>
        <end position="71"/>
    </location>
</feature>
<comment type="subcellular location">
    <subcellularLocation>
        <location evidence="1">Cell envelope</location>
    </subcellularLocation>
</comment>
<evidence type="ECO:0000256" key="12">
    <source>
        <dbReference type="ARBA" id="ARBA00048679"/>
    </source>
</evidence>
<dbReference type="Pfam" id="PF08263">
    <property type="entry name" value="LRRNT_2"/>
    <property type="match status" value="1"/>
</dbReference>
<dbReference type="InterPro" id="IPR001611">
    <property type="entry name" value="Leu-rich_rpt"/>
</dbReference>
<evidence type="ECO:0000256" key="11">
    <source>
        <dbReference type="ARBA" id="ARBA00047899"/>
    </source>
</evidence>
<dbReference type="InterPro" id="IPR051848">
    <property type="entry name" value="PGIP"/>
</dbReference>
<dbReference type="PRINTS" id="PR00019">
    <property type="entry name" value="LEURICHRPT"/>
</dbReference>
<organism evidence="16">
    <name type="scientific">Oryza barthii</name>
    <dbReference type="NCBI Taxonomy" id="65489"/>
    <lineage>
        <taxon>Eukaryota</taxon>
        <taxon>Viridiplantae</taxon>
        <taxon>Streptophyta</taxon>
        <taxon>Embryophyta</taxon>
        <taxon>Tracheophyta</taxon>
        <taxon>Spermatophyta</taxon>
        <taxon>Magnoliopsida</taxon>
        <taxon>Liliopsida</taxon>
        <taxon>Poales</taxon>
        <taxon>Poaceae</taxon>
        <taxon>BOP clade</taxon>
        <taxon>Oryzoideae</taxon>
        <taxon>Oryzeae</taxon>
        <taxon>Oryzinae</taxon>
        <taxon>Oryza</taxon>
    </lineage>
</organism>
<feature type="chain" id="PRO_5002262993" description="non-specific serine/threonine protein kinase" evidence="14">
    <location>
        <begin position="23"/>
        <end position="255"/>
    </location>
</feature>
<evidence type="ECO:0000256" key="4">
    <source>
        <dbReference type="ARBA" id="ARBA00022614"/>
    </source>
</evidence>
<keyword evidence="8" id="KW-0418">Kinase</keyword>
<dbReference type="EnsemblPlants" id="OBART05G15650.1">
    <property type="protein sequence ID" value="OBART05G15650.1"/>
    <property type="gene ID" value="OBART05G15650"/>
</dbReference>
<feature type="signal peptide" evidence="14">
    <location>
        <begin position="1"/>
        <end position="22"/>
    </location>
</feature>
<evidence type="ECO:0000256" key="14">
    <source>
        <dbReference type="SAM" id="SignalP"/>
    </source>
</evidence>
<evidence type="ECO:0000313" key="17">
    <source>
        <dbReference type="Proteomes" id="UP000026960"/>
    </source>
</evidence>
<reference evidence="16" key="2">
    <citation type="submission" date="2015-03" db="UniProtKB">
        <authorList>
            <consortium name="EnsemblPlants"/>
        </authorList>
    </citation>
    <scope>IDENTIFICATION</scope>
</reference>
<proteinExistence type="inferred from homology"/>
<dbReference type="SUPFAM" id="SSF52058">
    <property type="entry name" value="L domain-like"/>
    <property type="match status" value="1"/>
</dbReference>
<keyword evidence="5" id="KW-0808">Transferase</keyword>
<sequence length="255" mass="26712">MPYLLQLLLLTVALTLPTSVHPQSGTPREDDVRCLEGLKTSLGDPDGRLASWTFSNTSAGAICELSGVPCWSPDESRIIALSLSGFGLTGAIPSELQFCSAITTLDLSSNRLGGQIPPALCDWLPFVVNLDLSGNQLSGPIPAELANCKFINSLKLSANSLSGKISASLVLLGHLKSLDLSNNNLDGDIPPKLAASFSADAFADNPDLVEPHSGFDLGVLFGRPEAAAAIAFVFGFVGTLFFGPSIIRRVAGRSC</sequence>
<keyword evidence="7" id="KW-0677">Repeat</keyword>
<evidence type="ECO:0000256" key="13">
    <source>
        <dbReference type="SAM" id="Phobius"/>
    </source>
</evidence>
<dbReference type="GO" id="GO:0004674">
    <property type="term" value="F:protein serine/threonine kinase activity"/>
    <property type="evidence" value="ECO:0007669"/>
    <property type="project" value="UniProtKB-KW"/>
</dbReference>
<dbReference type="PROSITE" id="PS51450">
    <property type="entry name" value="LRR"/>
    <property type="match status" value="1"/>
</dbReference>
<dbReference type="PANTHER" id="PTHR48059">
    <property type="entry name" value="POLYGALACTURONASE INHIBITOR 1"/>
    <property type="match status" value="1"/>
</dbReference>
<dbReference type="AlphaFoldDB" id="A0A0D3G7D6"/>
<dbReference type="HOGENOM" id="CLU_000288_18_9_1"/>
<dbReference type="eggNOG" id="ENOG502QRP1">
    <property type="taxonomic scope" value="Eukaryota"/>
</dbReference>
<evidence type="ECO:0000256" key="9">
    <source>
        <dbReference type="ARBA" id="ARBA00023180"/>
    </source>
</evidence>
<evidence type="ECO:0000256" key="3">
    <source>
        <dbReference type="ARBA" id="ARBA00022527"/>
    </source>
</evidence>
<keyword evidence="17" id="KW-1185">Reference proteome</keyword>
<keyword evidence="3" id="KW-0723">Serine/threonine-protein kinase</keyword>
<dbReference type="FunFam" id="3.80.10.10:FF:000041">
    <property type="entry name" value="LRR receptor-like serine/threonine-protein kinase ERECTA"/>
    <property type="match status" value="1"/>
</dbReference>
<comment type="similarity">
    <text evidence="10">Belongs to the polygalacturonase-inhibiting protein family.</text>
</comment>
<dbReference type="STRING" id="65489.A0A0D3G7D6"/>
<dbReference type="Gramene" id="OBART05G15650.1">
    <property type="protein sequence ID" value="OBART05G15650.1"/>
    <property type="gene ID" value="OBART05G15650"/>
</dbReference>
<evidence type="ECO:0000256" key="5">
    <source>
        <dbReference type="ARBA" id="ARBA00022679"/>
    </source>
</evidence>
<evidence type="ECO:0000256" key="8">
    <source>
        <dbReference type="ARBA" id="ARBA00022777"/>
    </source>
</evidence>
<keyword evidence="4" id="KW-0433">Leucine-rich repeat</keyword>
<dbReference type="EC" id="2.7.11.1" evidence="2"/>
<dbReference type="InterPro" id="IPR013210">
    <property type="entry name" value="LRR_N_plant-typ"/>
</dbReference>
<evidence type="ECO:0000256" key="6">
    <source>
        <dbReference type="ARBA" id="ARBA00022729"/>
    </source>
</evidence>
<dbReference type="Gene3D" id="3.80.10.10">
    <property type="entry name" value="Ribonuclease Inhibitor"/>
    <property type="match status" value="1"/>
</dbReference>
<keyword evidence="13" id="KW-1133">Transmembrane helix</keyword>
<keyword evidence="13" id="KW-0472">Membrane</keyword>
<keyword evidence="6 14" id="KW-0732">Signal</keyword>
<comment type="catalytic activity">
    <reaction evidence="12">
        <text>L-seryl-[protein] + ATP = O-phospho-L-seryl-[protein] + ADP + H(+)</text>
        <dbReference type="Rhea" id="RHEA:17989"/>
        <dbReference type="Rhea" id="RHEA-COMP:9863"/>
        <dbReference type="Rhea" id="RHEA-COMP:11604"/>
        <dbReference type="ChEBI" id="CHEBI:15378"/>
        <dbReference type="ChEBI" id="CHEBI:29999"/>
        <dbReference type="ChEBI" id="CHEBI:30616"/>
        <dbReference type="ChEBI" id="CHEBI:83421"/>
        <dbReference type="ChEBI" id="CHEBI:456216"/>
        <dbReference type="EC" id="2.7.11.1"/>
    </reaction>
</comment>
<evidence type="ECO:0000256" key="1">
    <source>
        <dbReference type="ARBA" id="ARBA00004196"/>
    </source>
</evidence>
<dbReference type="PaxDb" id="65489-OBART05G15650.1"/>
<keyword evidence="13" id="KW-0812">Transmembrane</keyword>
<evidence type="ECO:0000313" key="16">
    <source>
        <dbReference type="EnsemblPlants" id="OBART05G15650.1"/>
    </source>
</evidence>